<dbReference type="Gene3D" id="1.25.40.20">
    <property type="entry name" value="Ankyrin repeat-containing domain"/>
    <property type="match status" value="3"/>
</dbReference>
<dbReference type="KEGG" id="dpx:DAPPUDRAFT_331833"/>
<dbReference type="AlphaFoldDB" id="E9HNK2"/>
<evidence type="ECO:0000313" key="3">
    <source>
        <dbReference type="Proteomes" id="UP000000305"/>
    </source>
</evidence>
<reference evidence="2 3" key="1">
    <citation type="journal article" date="2011" name="Science">
        <title>The ecoresponsive genome of Daphnia pulex.</title>
        <authorList>
            <person name="Colbourne J.K."/>
            <person name="Pfrender M.E."/>
            <person name="Gilbert D."/>
            <person name="Thomas W.K."/>
            <person name="Tucker A."/>
            <person name="Oakley T.H."/>
            <person name="Tokishita S."/>
            <person name="Aerts A."/>
            <person name="Arnold G.J."/>
            <person name="Basu M.K."/>
            <person name="Bauer D.J."/>
            <person name="Caceres C.E."/>
            <person name="Carmel L."/>
            <person name="Casola C."/>
            <person name="Choi J.H."/>
            <person name="Detter J.C."/>
            <person name="Dong Q."/>
            <person name="Dusheyko S."/>
            <person name="Eads B.D."/>
            <person name="Frohlich T."/>
            <person name="Geiler-Samerotte K.A."/>
            <person name="Gerlach D."/>
            <person name="Hatcher P."/>
            <person name="Jogdeo S."/>
            <person name="Krijgsveld J."/>
            <person name="Kriventseva E.V."/>
            <person name="Kultz D."/>
            <person name="Laforsch C."/>
            <person name="Lindquist E."/>
            <person name="Lopez J."/>
            <person name="Manak J.R."/>
            <person name="Muller J."/>
            <person name="Pangilinan J."/>
            <person name="Patwardhan R.P."/>
            <person name="Pitluck S."/>
            <person name="Pritham E.J."/>
            <person name="Rechtsteiner A."/>
            <person name="Rho M."/>
            <person name="Rogozin I.B."/>
            <person name="Sakarya O."/>
            <person name="Salamov A."/>
            <person name="Schaack S."/>
            <person name="Shapiro H."/>
            <person name="Shiga Y."/>
            <person name="Skalitzky C."/>
            <person name="Smith Z."/>
            <person name="Souvorov A."/>
            <person name="Sung W."/>
            <person name="Tang Z."/>
            <person name="Tsuchiya D."/>
            <person name="Tu H."/>
            <person name="Vos H."/>
            <person name="Wang M."/>
            <person name="Wolf Y.I."/>
            <person name="Yamagata H."/>
            <person name="Yamada T."/>
            <person name="Ye Y."/>
            <person name="Shaw J.R."/>
            <person name="Andrews J."/>
            <person name="Crease T.J."/>
            <person name="Tang H."/>
            <person name="Lucas S.M."/>
            <person name="Robertson H.M."/>
            <person name="Bork P."/>
            <person name="Koonin E.V."/>
            <person name="Zdobnov E.M."/>
            <person name="Grigoriev I.V."/>
            <person name="Lynch M."/>
            <person name="Boore J.L."/>
        </authorList>
    </citation>
    <scope>NUCLEOTIDE SEQUENCE [LARGE SCALE GENOMIC DNA]</scope>
</reference>
<name>E9HNK2_DAPPU</name>
<gene>
    <name evidence="2" type="ORF">DAPPUDRAFT_331833</name>
</gene>
<dbReference type="STRING" id="6669.E9HNK2"/>
<dbReference type="InParanoid" id="E9HNK2"/>
<dbReference type="PANTHER" id="PTHR24125:SF5">
    <property type="entry name" value="ANKYRIN REPEAT PROTEIN"/>
    <property type="match status" value="1"/>
</dbReference>
<accession>E9HNK2</accession>
<keyword evidence="1" id="KW-0040">ANK repeat</keyword>
<proteinExistence type="predicted"/>
<dbReference type="PANTHER" id="PTHR24125">
    <property type="entry name" value="ANKYRIN REPEAT AND DEATH DOMAIN-CONTAINING PROTEIN"/>
    <property type="match status" value="1"/>
</dbReference>
<dbReference type="PROSITE" id="PS50088">
    <property type="entry name" value="ANK_REPEAT"/>
    <property type="match status" value="2"/>
</dbReference>
<dbReference type="EMBL" id="GL732696">
    <property type="protein sequence ID" value="EFX66682.1"/>
    <property type="molecule type" value="Genomic_DNA"/>
</dbReference>
<dbReference type="InterPro" id="IPR036770">
    <property type="entry name" value="Ankyrin_rpt-contain_sf"/>
</dbReference>
<dbReference type="InterPro" id="IPR052457">
    <property type="entry name" value="Ankyrin-DD_containing_protein"/>
</dbReference>
<feature type="repeat" description="ANK" evidence="1">
    <location>
        <begin position="146"/>
        <end position="180"/>
    </location>
</feature>
<dbReference type="Proteomes" id="UP000000305">
    <property type="component" value="Unassembled WGS sequence"/>
</dbReference>
<dbReference type="Pfam" id="PF00023">
    <property type="entry name" value="Ank"/>
    <property type="match status" value="1"/>
</dbReference>
<protein>
    <submittedName>
        <fullName evidence="2">Uncharacterized protein</fullName>
    </submittedName>
</protein>
<evidence type="ECO:0000256" key="1">
    <source>
        <dbReference type="PROSITE-ProRule" id="PRU00023"/>
    </source>
</evidence>
<evidence type="ECO:0000313" key="2">
    <source>
        <dbReference type="EMBL" id="EFX66682.1"/>
    </source>
</evidence>
<keyword evidence="3" id="KW-1185">Reference proteome</keyword>
<organism evidence="2 3">
    <name type="scientific">Daphnia pulex</name>
    <name type="common">Water flea</name>
    <dbReference type="NCBI Taxonomy" id="6669"/>
    <lineage>
        <taxon>Eukaryota</taxon>
        <taxon>Metazoa</taxon>
        <taxon>Ecdysozoa</taxon>
        <taxon>Arthropoda</taxon>
        <taxon>Crustacea</taxon>
        <taxon>Branchiopoda</taxon>
        <taxon>Diplostraca</taxon>
        <taxon>Cladocera</taxon>
        <taxon>Anomopoda</taxon>
        <taxon>Daphniidae</taxon>
        <taxon>Daphnia</taxon>
    </lineage>
</organism>
<dbReference type="SMART" id="SM00248">
    <property type="entry name" value="ANK"/>
    <property type="match status" value="4"/>
</dbReference>
<feature type="repeat" description="ANK" evidence="1">
    <location>
        <begin position="181"/>
        <end position="214"/>
    </location>
</feature>
<dbReference type="Pfam" id="PF12796">
    <property type="entry name" value="Ank_2"/>
    <property type="match status" value="1"/>
</dbReference>
<dbReference type="HOGENOM" id="CLU_000134_18_0_1"/>
<dbReference type="OrthoDB" id="6358664at2759"/>
<dbReference type="SUPFAM" id="SSF48403">
    <property type="entry name" value="Ankyrin repeat"/>
    <property type="match status" value="1"/>
</dbReference>
<dbReference type="InterPro" id="IPR002110">
    <property type="entry name" value="Ankyrin_rpt"/>
</dbReference>
<sequence length="252" mass="28320">MHKSTSAIKELFKHKDVDVSLKNNNDQTALHLATMWEDMPVDLFTIIQGKSTDVDAQNEDRETALHRAIMCELETEITESPKQEELDVSDNQTAQHFVSVRKGNPIKFQEKDGGTALHIAITIESEIMVMGILSRELMDVNATNNKNQTALHFAILWKNMPIELFRIILENSDDVNGQDEDGHTALHWAMGEKFETAVEELLKGKDVDVNIKDNCDYSALDLLSAWEDIPDHLFNIFAGKATADAQAQNEAT</sequence>
<dbReference type="PhylomeDB" id="E9HNK2"/>